<name>A0A549T106_9HYPH</name>
<reference evidence="3 4" key="1">
    <citation type="submission" date="2019-07" db="EMBL/GenBank/DDBJ databases">
        <title>Ln-dependent methylotrophs.</title>
        <authorList>
            <person name="Tani A."/>
        </authorList>
    </citation>
    <scope>NUCLEOTIDE SEQUENCE [LARGE SCALE GENOMIC DNA]</scope>
    <source>
        <strain evidence="3 4">SM12</strain>
    </source>
</reference>
<dbReference type="Pfam" id="PF11972">
    <property type="entry name" value="HTH_13"/>
    <property type="match status" value="1"/>
</dbReference>
<evidence type="ECO:0000313" key="3">
    <source>
        <dbReference type="EMBL" id="TRL35565.1"/>
    </source>
</evidence>
<dbReference type="InterPro" id="IPR021068">
    <property type="entry name" value="HTH_DNA-bd"/>
</dbReference>
<accession>A0A549T106</accession>
<comment type="caution">
    <text evidence="3">The sequence shown here is derived from an EMBL/GenBank/DDBJ whole genome shotgun (WGS) entry which is preliminary data.</text>
</comment>
<organism evidence="3 4">
    <name type="scientific">Rhizobium straminoryzae</name>
    <dbReference type="NCBI Taxonomy" id="1387186"/>
    <lineage>
        <taxon>Bacteria</taxon>
        <taxon>Pseudomonadati</taxon>
        <taxon>Pseudomonadota</taxon>
        <taxon>Alphaproteobacteria</taxon>
        <taxon>Hyphomicrobiales</taxon>
        <taxon>Rhizobiaceae</taxon>
        <taxon>Rhizobium/Agrobacterium group</taxon>
        <taxon>Rhizobium</taxon>
    </lineage>
</organism>
<dbReference type="Proteomes" id="UP000316801">
    <property type="component" value="Unassembled WGS sequence"/>
</dbReference>
<dbReference type="InterPro" id="IPR011670">
    <property type="entry name" value="DUF1612"/>
</dbReference>
<dbReference type="NCBIfam" id="NF040876">
    <property type="entry name" value="RHE_PE00001_fam"/>
    <property type="match status" value="1"/>
</dbReference>
<dbReference type="RefSeq" id="WP_143126936.1">
    <property type="nucleotide sequence ID" value="NZ_VJMG01000064.1"/>
</dbReference>
<dbReference type="AlphaFoldDB" id="A0A549T106"/>
<evidence type="ECO:0000259" key="1">
    <source>
        <dbReference type="Pfam" id="PF07756"/>
    </source>
</evidence>
<protein>
    <submittedName>
        <fullName evidence="3">DUF1612 domain-containing protein</fullName>
    </submittedName>
</protein>
<gene>
    <name evidence="3" type="ORF">FNA46_19795</name>
</gene>
<feature type="domain" description="DUF1612" evidence="1">
    <location>
        <begin position="195"/>
        <end position="321"/>
    </location>
</feature>
<evidence type="ECO:0000259" key="2">
    <source>
        <dbReference type="Pfam" id="PF11972"/>
    </source>
</evidence>
<sequence length="383" mass="41833">MKSMAYDLAKISMTALMRLAFDAGIALTRLDERIARSPVGGGFLERQNFTDACASLWINGELVHLEDLVLHDATRDIRTPTHELTIARDVLKTRRRISGQPPAWALSADGIRSLRQTSDITSADAGEAVEPASTFRSALPVVLEGEGDYGDEAEDLPGVDYAAIDATLARSSAAIEKAARPGGVRGRAAAEKDPMIYDLDWDEDARLDEWRGVLRQAEHLPAVLQAIIALDAWNELSVLQHAPWLGRLLAASILREAGITSGAHLAAINLGLKTIPVDRRRHRDCETRLLAIAQGVLATAEIGMKEHDRLALARQMMERKLAGRRTSSKLPELIELVMAKPLVAAGMVAKTLDVTPQAARRIVLELGMREMTGRGRFRAWGVI</sequence>
<proteinExistence type="predicted"/>
<dbReference type="Pfam" id="PF07756">
    <property type="entry name" value="DUF1612"/>
    <property type="match status" value="1"/>
</dbReference>
<keyword evidence="4" id="KW-1185">Reference proteome</keyword>
<feature type="domain" description="HTH DNA binding" evidence="2">
    <location>
        <begin position="330"/>
        <end position="383"/>
    </location>
</feature>
<dbReference type="EMBL" id="VJMG01000064">
    <property type="protein sequence ID" value="TRL35565.1"/>
    <property type="molecule type" value="Genomic_DNA"/>
</dbReference>
<dbReference type="InterPro" id="IPR048017">
    <property type="entry name" value="Y4cF-like"/>
</dbReference>
<evidence type="ECO:0000313" key="4">
    <source>
        <dbReference type="Proteomes" id="UP000316801"/>
    </source>
</evidence>